<proteinExistence type="predicted"/>
<keyword evidence="2" id="KW-1185">Reference proteome</keyword>
<evidence type="ECO:0008006" key="3">
    <source>
        <dbReference type="Google" id="ProtNLM"/>
    </source>
</evidence>
<sequence length="48" mass="5675">METKLTLRLNESIVEKAKEYARSRNMSLSKMIEQYLDSTPDEFLKSSY</sequence>
<dbReference type="Proteomes" id="UP000651475">
    <property type="component" value="Unassembled WGS sequence"/>
</dbReference>
<dbReference type="SUPFAM" id="SSF47598">
    <property type="entry name" value="Ribbon-helix-helix"/>
    <property type="match status" value="1"/>
</dbReference>
<protein>
    <recommendedName>
        <fullName evidence="3">Toxin-antitoxin system protein</fullName>
    </recommendedName>
</protein>
<accession>A0ABR7DUR3</accession>
<dbReference type="InterPro" id="IPR045944">
    <property type="entry name" value="DUF6364"/>
</dbReference>
<evidence type="ECO:0000313" key="1">
    <source>
        <dbReference type="EMBL" id="MBC5634563.1"/>
    </source>
</evidence>
<comment type="caution">
    <text evidence="1">The sequence shown here is derived from an EMBL/GenBank/DDBJ whole genome shotgun (WGS) entry which is preliminary data.</text>
</comment>
<reference evidence="1 2" key="1">
    <citation type="submission" date="2020-08" db="EMBL/GenBank/DDBJ databases">
        <title>Genome public.</title>
        <authorList>
            <person name="Liu C."/>
            <person name="Sun Q."/>
        </authorList>
    </citation>
    <scope>NUCLEOTIDE SEQUENCE [LARGE SCALE GENOMIC DNA]</scope>
    <source>
        <strain evidence="1 2">NSJ-79</strain>
    </source>
</reference>
<dbReference type="Pfam" id="PF19891">
    <property type="entry name" value="DUF6364"/>
    <property type="match status" value="1"/>
</dbReference>
<evidence type="ECO:0000313" key="2">
    <source>
        <dbReference type="Proteomes" id="UP000651475"/>
    </source>
</evidence>
<organism evidence="1 2">
    <name type="scientific">Parabacteroides hominis</name>
    <dbReference type="NCBI Taxonomy" id="2763057"/>
    <lineage>
        <taxon>Bacteria</taxon>
        <taxon>Pseudomonadati</taxon>
        <taxon>Bacteroidota</taxon>
        <taxon>Bacteroidia</taxon>
        <taxon>Bacteroidales</taxon>
        <taxon>Tannerellaceae</taxon>
        <taxon>Parabacteroides</taxon>
    </lineage>
</organism>
<dbReference type="EMBL" id="JACOOJ010000041">
    <property type="protein sequence ID" value="MBC5634563.1"/>
    <property type="molecule type" value="Genomic_DNA"/>
</dbReference>
<name>A0ABR7DUR3_9BACT</name>
<dbReference type="InterPro" id="IPR010985">
    <property type="entry name" value="Ribbon_hlx_hlx"/>
</dbReference>
<dbReference type="RefSeq" id="WP_186931170.1">
    <property type="nucleotide sequence ID" value="NZ_JACOOJ010000041.1"/>
</dbReference>
<gene>
    <name evidence="1" type="ORF">H8S65_17600</name>
</gene>